<dbReference type="GO" id="GO:0005694">
    <property type="term" value="C:chromosome"/>
    <property type="evidence" value="ECO:0007669"/>
    <property type="project" value="UniProtKB-ARBA"/>
</dbReference>
<feature type="compositionally biased region" description="Basic residues" evidence="12">
    <location>
        <begin position="284"/>
        <end position="294"/>
    </location>
</feature>
<dbReference type="Gene3D" id="3.40.50.300">
    <property type="entry name" value="P-loop containing nucleotide triphosphate hydrolases"/>
    <property type="match status" value="3"/>
</dbReference>
<evidence type="ECO:0000313" key="15">
    <source>
        <dbReference type="Proteomes" id="UP000596742"/>
    </source>
</evidence>
<keyword evidence="9" id="KW-0862">Zinc</keyword>
<dbReference type="InterPro" id="IPR046439">
    <property type="entry name" value="ZF_RZ_dom"/>
</dbReference>
<protein>
    <recommendedName>
        <fullName evidence="13">RZ-type domain-containing protein</fullName>
    </recommendedName>
</protein>
<dbReference type="GO" id="GO:0005737">
    <property type="term" value="C:cytoplasm"/>
    <property type="evidence" value="ECO:0007669"/>
    <property type="project" value="UniProtKB-SubCell"/>
</dbReference>
<dbReference type="InterPro" id="IPR027417">
    <property type="entry name" value="P-loop_NTPase"/>
</dbReference>
<dbReference type="PANTHER" id="PTHR10887:SF341">
    <property type="entry name" value="NFX1-TYPE ZINC FINGER-CONTAINING PROTEIN 1"/>
    <property type="match status" value="1"/>
</dbReference>
<evidence type="ECO:0000256" key="8">
    <source>
        <dbReference type="ARBA" id="ARBA00022806"/>
    </source>
</evidence>
<dbReference type="GO" id="GO:0031380">
    <property type="term" value="C:nuclear RNA-directed RNA polymerase complex"/>
    <property type="evidence" value="ECO:0007669"/>
    <property type="project" value="TreeGrafter"/>
</dbReference>
<feature type="compositionally biased region" description="Basic and acidic residues" evidence="12">
    <location>
        <begin position="366"/>
        <end position="389"/>
    </location>
</feature>
<feature type="domain" description="RZ-type" evidence="13">
    <location>
        <begin position="2234"/>
        <end position="2306"/>
    </location>
</feature>
<dbReference type="InterPro" id="IPR041679">
    <property type="entry name" value="DNA2/NAM7-like_C"/>
</dbReference>
<feature type="compositionally biased region" description="Polar residues" evidence="12">
    <location>
        <begin position="502"/>
        <end position="514"/>
    </location>
</feature>
<evidence type="ECO:0000256" key="4">
    <source>
        <dbReference type="ARBA" id="ARBA00022737"/>
    </source>
</evidence>
<dbReference type="EMBL" id="UYJE01002359">
    <property type="protein sequence ID" value="VDI09952.1"/>
    <property type="molecule type" value="Genomic_DNA"/>
</dbReference>
<evidence type="ECO:0000256" key="11">
    <source>
        <dbReference type="ARBA" id="ARBA00022859"/>
    </source>
</evidence>
<dbReference type="Pfam" id="PF13087">
    <property type="entry name" value="AAA_12"/>
    <property type="match status" value="1"/>
</dbReference>
<evidence type="ECO:0000256" key="3">
    <source>
        <dbReference type="ARBA" id="ARBA00022723"/>
    </source>
</evidence>
<keyword evidence="3" id="KW-0479">Metal-binding</keyword>
<comment type="caution">
    <text evidence="14">The sequence shown here is derived from an EMBL/GenBank/DDBJ whole genome shotgun (WGS) entry which is preliminary data.</text>
</comment>
<evidence type="ECO:0000256" key="9">
    <source>
        <dbReference type="ARBA" id="ARBA00022833"/>
    </source>
</evidence>
<evidence type="ECO:0000259" key="13">
    <source>
        <dbReference type="PROSITE" id="PS51981"/>
    </source>
</evidence>
<dbReference type="GO" id="GO:0008270">
    <property type="term" value="F:zinc ion binding"/>
    <property type="evidence" value="ECO:0007669"/>
    <property type="project" value="UniProtKB-KW"/>
</dbReference>
<feature type="region of interest" description="Disordered" evidence="12">
    <location>
        <begin position="112"/>
        <end position="427"/>
    </location>
</feature>
<keyword evidence="6" id="KW-0863">Zinc-finger</keyword>
<dbReference type="GO" id="GO:0002376">
    <property type="term" value="P:immune system process"/>
    <property type="evidence" value="ECO:0007669"/>
    <property type="project" value="UniProtKB-KW"/>
</dbReference>
<dbReference type="OrthoDB" id="2423195at2759"/>
<feature type="compositionally biased region" description="Basic and acidic residues" evidence="12">
    <location>
        <begin position="218"/>
        <end position="228"/>
    </location>
</feature>
<feature type="compositionally biased region" description="Polar residues" evidence="12">
    <location>
        <begin position="539"/>
        <end position="550"/>
    </location>
</feature>
<keyword evidence="7" id="KW-0378">Hydrolase</keyword>
<keyword evidence="2" id="KW-0963">Cytoplasm</keyword>
<evidence type="ECO:0000313" key="14">
    <source>
        <dbReference type="EMBL" id="VDI09952.1"/>
    </source>
</evidence>
<reference evidence="14" key="1">
    <citation type="submission" date="2018-11" db="EMBL/GenBank/DDBJ databases">
        <authorList>
            <person name="Alioto T."/>
            <person name="Alioto T."/>
        </authorList>
    </citation>
    <scope>NUCLEOTIDE SEQUENCE</scope>
</reference>
<feature type="region of interest" description="Disordered" evidence="12">
    <location>
        <begin position="498"/>
        <end position="550"/>
    </location>
</feature>
<dbReference type="SUPFAM" id="SSF52540">
    <property type="entry name" value="P-loop containing nucleoside triphosphate hydrolases"/>
    <property type="match status" value="1"/>
</dbReference>
<dbReference type="InterPro" id="IPR000967">
    <property type="entry name" value="Znf_NFX1"/>
</dbReference>
<comment type="subcellular location">
    <subcellularLocation>
        <location evidence="1">Cytoplasm</location>
    </subcellularLocation>
</comment>
<feature type="compositionally biased region" description="Basic and acidic residues" evidence="12">
    <location>
        <begin position="295"/>
        <end position="313"/>
    </location>
</feature>
<accession>A0A8B6CSS6</accession>
<feature type="compositionally biased region" description="Basic and acidic residues" evidence="12">
    <location>
        <begin position="120"/>
        <end position="142"/>
    </location>
</feature>
<dbReference type="PROSITE" id="PS51981">
    <property type="entry name" value="ZF_RZ"/>
    <property type="match status" value="1"/>
</dbReference>
<sequence>MAKSTKLVWRSRTVIHDNCSRSFINVLIQEMERHKQTFRHTIDTSQSTNLNTNTSVRPIIDYGDVDFEAITVNNHEEDKVDIKNRIKDAKKISVFDRLGEKTNKSICQRVVQTTTNQSKPDIRRYSNDFQDNDHVQNRHESSVVHNTTHINHRTDTNKRHLDVHKEHLSSQEKNDESRKRKNTSQSHSTNTNRQKKIKTSNIEKNGESSKTYKHNAHNHIEGTRDKRTIPRKRTHERSRSENKRQEPLLSPRRRERSSFSNNRNRSVDVRKRQDTSFQSSLQKTRCKRSRTKSPRRTEYKGKSSRRNTPEQQRRQTSSPHVVHRSTRQQRSPCKKTDFHLLHSPERSHSKNNRSREPLHSPRRRERSSSAKDRNRSVQERQDICPDRKRSLQNPINKRTRTKSTHNTEYRGQSLLTNTSEQQGRKTSSLNVVHKNTRQQRSPCKNTDFHLSQSNFDINTAHDTNTQIIDKKNNRHETIRLGESSMIHEKTCTVTVQKEDTYSKTQNSSRYSLNENQRRNCSDRYQSSSNNKSRYHKTRQNYNGNKTFTKKSQNGFEASDQKIDITQLSKMDNDSLAAYLSTCSRELDTFLFKHEMIDHMALFLQVMCQVCESKHQSLVQKALNPLKERRFFERKDIKDIICEFRLKFDKENIHMLHNLLVLMKGLVYHVNAGPSDLMQPLDSLERCIDEKVDDENQKEVLESLVLEIRDKWNPQEKTPNTENKLSTLAILPDLTEIETCENVNIDSEYDTEESYLRRLFMVHRQDFIRPLCRGLVSLNESINGDPDCLEKRWRHDDIRVYKDISFLTRCCNEQNGIAWKIRFDITPYSRINWNTRKLLTFGSLVCLTNKSFSILQYATVAERNPADLKKGICEIKFTEDIGDLSAILQQSDIILVESQAFFPSYFYTLKSLQCMHSEVFNQESVLPFGKQLLNKRHSIEQQVPDYFESSKFVDRGFDISCLNSELYQVYDIDISSESNWPDANFLKLDESQYRAFLTSMKSKLALIQGPPGTGKTVVGLKIAELLLKNDHIWRQQENQGPMLLLSYTNHALDQFLLDISKRLRSTDTADIVRLGSRSEVEILREYNLTSKRKAYNYTREEYITRWGEVQSRTKRESSGLLNVMAFDARSNLKIRIKEHDNLKKLREEIETGIVHQDWLHDVARVITNSQYSALRNESSLIRWLDIESATQQKVTIRPNYSENIYEENDFDYFDDEENWYDDQSWEYDEEDIKTVEKDKLMHLDLEKLKMVVSSSIVNEEKTQNKEWFWEQYDEKEKSIFIKKIQDKLCCTQAMSIEGARSVSNVWWIHDLQRWQLYKYWIQQALIPINEEIQECEKSYKRSQKRYEEIQHIADINILKRAKLVACTTTRAARDIEILKRVSPSIVLLEEAAEIPEHHVVACLTSSCQQLIMIGDHQQLRPSYNDYKTALQHKINISLFERLIRERFPYKQLEYQHRMRPIISQLLVPHIYRTLQDDHSVLKYENVKGIHSNLFFLSHSVFEDREREELSRSHKNTFEALFICNLYKYLRMQGYPSSKITVLSTYLDQVRLLRELIRPIEDEFSKKDSYIDGIVNCLAVSNNHDKTSNEMTVKVKAVDNYQGEENEIILLSLVRSNKENKIGYLSEANRVCVALSRAKIGLYAIGNFELLKAKSKLWNNIVNDAEKRQCFGTTLQLTCQKHKNSTDISNPDDFDRVADGGCQKSCSERRKCGHLCLRKCHVDDPDHSDNCSKQCNREVCKLGHRCSKTCHFPYSCGKCNEIVEKTIPECQHKKQMPCHLDPDSASCNERCQAIISCGHRCQKHCTDPCNTEDDCQELITVDARCRHSVQVACCTKYDPPCRMECSGILDCGHKCQGTCSDCSQGRLHVPCKKKCNRNLVCGHICKESCNYRCPPCKQKCDRQCIHGDTCKSRCGDSCIQCIELCKWDCKAECPNRFKCEQLCMEPCKRQKCNTLCNKRLDCGHTCSGLFCESSKCICKVCENLTEILFGYEDEDNAMFIRLEDCKCVLEVNGLDQYISNVLDNPSDEIVSLKCPKCSTKISTSNRYCNELKIINKNICEVFQTIRNIEEGTDLHAKRLATIQLLTEHEIDIPIELFTKLSNKVKYTRSIDILNTVIDQLTFYEEIYSFRVDTFPSECRRLLKAWLTRLEKWVFLRRTRYARQEHHEFYLEIRRLQLTVDIHKFKTKLSEQNKEIPFPDNIQKHLLKLESIEVMKDVDLSIIRKDTEEVSSRMIGLTLKEKQMIKRAMKNEFMGSGHWYKCKNGHYYSIGECGMPMEKIKCPQCGVPIGGVDHILTDDNERAMDFENL</sequence>
<dbReference type="InterPro" id="IPR045055">
    <property type="entry name" value="DNA2/NAM7-like"/>
</dbReference>
<dbReference type="SMART" id="SM00438">
    <property type="entry name" value="ZnF_NFX"/>
    <property type="match status" value="7"/>
</dbReference>
<dbReference type="GO" id="GO:0016787">
    <property type="term" value="F:hydrolase activity"/>
    <property type="evidence" value="ECO:0007669"/>
    <property type="project" value="UniProtKB-KW"/>
</dbReference>
<feature type="compositionally biased region" description="Basic and acidic residues" evidence="12">
    <location>
        <begin position="237"/>
        <end position="246"/>
    </location>
</feature>
<feature type="compositionally biased region" description="Basic and acidic residues" evidence="12">
    <location>
        <begin position="334"/>
        <end position="359"/>
    </location>
</feature>
<keyword evidence="15" id="KW-1185">Reference proteome</keyword>
<evidence type="ECO:0000256" key="5">
    <source>
        <dbReference type="ARBA" id="ARBA00022741"/>
    </source>
</evidence>
<feature type="compositionally biased region" description="Polar residues" evidence="12">
    <location>
        <begin position="522"/>
        <end position="531"/>
    </location>
</feature>
<evidence type="ECO:0000256" key="10">
    <source>
        <dbReference type="ARBA" id="ARBA00022840"/>
    </source>
</evidence>
<feature type="compositionally biased region" description="Polar residues" evidence="12">
    <location>
        <begin position="404"/>
        <end position="427"/>
    </location>
</feature>
<evidence type="ECO:0000256" key="2">
    <source>
        <dbReference type="ARBA" id="ARBA00022490"/>
    </source>
</evidence>
<dbReference type="Pfam" id="PF20173">
    <property type="entry name" value="ZnF_RZ-type"/>
    <property type="match status" value="1"/>
</dbReference>
<dbReference type="FunFam" id="3.40.50.300:FF:000326">
    <property type="entry name" value="P-loop containing nucleoside triphosphate hydrolase"/>
    <property type="match status" value="1"/>
</dbReference>
<dbReference type="Pfam" id="PF25396">
    <property type="entry name" value="ZNFX1"/>
    <property type="match status" value="1"/>
</dbReference>
<dbReference type="GO" id="GO:0004386">
    <property type="term" value="F:helicase activity"/>
    <property type="evidence" value="ECO:0007669"/>
    <property type="project" value="UniProtKB-KW"/>
</dbReference>
<feature type="compositionally biased region" description="Basic and acidic residues" evidence="12">
    <location>
        <begin position="265"/>
        <end position="274"/>
    </location>
</feature>
<keyword evidence="11" id="KW-0391">Immunity</keyword>
<dbReference type="InterPro" id="IPR057373">
    <property type="entry name" value="ZNFX1"/>
</dbReference>
<keyword evidence="10" id="KW-0067">ATP-binding</keyword>
<evidence type="ECO:0000256" key="6">
    <source>
        <dbReference type="ARBA" id="ARBA00022771"/>
    </source>
</evidence>
<name>A0A8B6CSS6_MYTGA</name>
<evidence type="ECO:0000256" key="1">
    <source>
        <dbReference type="ARBA" id="ARBA00004496"/>
    </source>
</evidence>
<feature type="compositionally biased region" description="Polar residues" evidence="12">
    <location>
        <begin position="183"/>
        <end position="192"/>
    </location>
</feature>
<keyword evidence="5" id="KW-0547">Nucleotide-binding</keyword>
<dbReference type="CDD" id="cd18808">
    <property type="entry name" value="SF1_C_Upf1"/>
    <property type="match status" value="1"/>
</dbReference>
<dbReference type="Pfam" id="PF13086">
    <property type="entry name" value="AAA_11"/>
    <property type="match status" value="1"/>
</dbReference>
<dbReference type="Proteomes" id="UP000596742">
    <property type="component" value="Unassembled WGS sequence"/>
</dbReference>
<evidence type="ECO:0000256" key="12">
    <source>
        <dbReference type="SAM" id="MobiDB-lite"/>
    </source>
</evidence>
<dbReference type="GO" id="GO:0031048">
    <property type="term" value="P:regulatory ncRNA-mediated heterochromatin formation"/>
    <property type="evidence" value="ECO:0007669"/>
    <property type="project" value="TreeGrafter"/>
</dbReference>
<dbReference type="InterPro" id="IPR047187">
    <property type="entry name" value="SF1_C_Upf1"/>
</dbReference>
<dbReference type="PANTHER" id="PTHR10887">
    <property type="entry name" value="DNA2/NAM7 HELICASE FAMILY"/>
    <property type="match status" value="1"/>
</dbReference>
<evidence type="ECO:0000256" key="7">
    <source>
        <dbReference type="ARBA" id="ARBA00022801"/>
    </source>
</evidence>
<dbReference type="GO" id="GO:0005524">
    <property type="term" value="F:ATP binding"/>
    <property type="evidence" value="ECO:0007669"/>
    <property type="project" value="UniProtKB-KW"/>
</dbReference>
<feature type="compositionally biased region" description="Basic and acidic residues" evidence="12">
    <location>
        <begin position="152"/>
        <end position="178"/>
    </location>
</feature>
<dbReference type="InterPro" id="IPR041677">
    <property type="entry name" value="DNA2/NAM7_AAA_11"/>
</dbReference>
<gene>
    <name evidence="14" type="ORF">MGAL_10B092669</name>
</gene>
<keyword evidence="4" id="KW-0677">Repeat</keyword>
<keyword evidence="8" id="KW-0347">Helicase</keyword>
<proteinExistence type="predicted"/>
<organism evidence="14 15">
    <name type="scientific">Mytilus galloprovincialis</name>
    <name type="common">Mediterranean mussel</name>
    <dbReference type="NCBI Taxonomy" id="29158"/>
    <lineage>
        <taxon>Eukaryota</taxon>
        <taxon>Metazoa</taxon>
        <taxon>Spiralia</taxon>
        <taxon>Lophotrochozoa</taxon>
        <taxon>Mollusca</taxon>
        <taxon>Bivalvia</taxon>
        <taxon>Autobranchia</taxon>
        <taxon>Pteriomorphia</taxon>
        <taxon>Mytilida</taxon>
        <taxon>Mytiloidea</taxon>
        <taxon>Mytilidae</taxon>
        <taxon>Mytilinae</taxon>
        <taxon>Mytilus</taxon>
    </lineage>
</organism>
<dbReference type="CDD" id="cd06008">
    <property type="entry name" value="NF-X1-zinc-finger"/>
    <property type="match status" value="2"/>
</dbReference>